<evidence type="ECO:0000313" key="2">
    <source>
        <dbReference type="Proteomes" id="UP001178507"/>
    </source>
</evidence>
<dbReference type="Proteomes" id="UP001178507">
    <property type="component" value="Unassembled WGS sequence"/>
</dbReference>
<protein>
    <submittedName>
        <fullName evidence="1">Uncharacterized protein</fullName>
    </submittedName>
</protein>
<dbReference type="EMBL" id="CAUJNA010003679">
    <property type="protein sequence ID" value="CAJ1407588.1"/>
    <property type="molecule type" value="Genomic_DNA"/>
</dbReference>
<accession>A0AA36NLK5</accession>
<organism evidence="1 2">
    <name type="scientific">Effrenium voratum</name>
    <dbReference type="NCBI Taxonomy" id="2562239"/>
    <lineage>
        <taxon>Eukaryota</taxon>
        <taxon>Sar</taxon>
        <taxon>Alveolata</taxon>
        <taxon>Dinophyceae</taxon>
        <taxon>Suessiales</taxon>
        <taxon>Symbiodiniaceae</taxon>
        <taxon>Effrenium</taxon>
    </lineage>
</organism>
<proteinExistence type="predicted"/>
<reference evidence="1" key="1">
    <citation type="submission" date="2023-08" db="EMBL/GenBank/DDBJ databases">
        <authorList>
            <person name="Chen Y."/>
            <person name="Shah S."/>
            <person name="Dougan E. K."/>
            <person name="Thang M."/>
            <person name="Chan C."/>
        </authorList>
    </citation>
    <scope>NUCLEOTIDE SEQUENCE</scope>
</reference>
<name>A0AA36NLK5_9DINO</name>
<dbReference type="AlphaFoldDB" id="A0AA36NLK5"/>
<sequence>MRWSQLVDGYWTIGGTAPRAQTAAAFLEGPSGKLRSSFQGYGHPGFGHGQGMPDYMQQNYQDVDMKEEEAAEDEMEEKSEHLSHMVCGISSGAEGGSQVTCGVPMYRDKATGAPYIMPLYTEPMGPKGTAAERAGAAGGVGSTVVFNSPQAEAEAARAQMMEAAASTRIRGEALNLLRGFLDNAPPPTPPTPPSGFLFKGPGAPSKVFYPIPSKVSPTGIEVVPDIGPLGEPTPDVPSMGLGGMNMRGVASNV</sequence>
<gene>
    <name evidence="1" type="ORF">EVOR1521_LOCUS29236</name>
</gene>
<keyword evidence="2" id="KW-1185">Reference proteome</keyword>
<evidence type="ECO:0000313" key="1">
    <source>
        <dbReference type="EMBL" id="CAJ1407588.1"/>
    </source>
</evidence>
<comment type="caution">
    <text evidence="1">The sequence shown here is derived from an EMBL/GenBank/DDBJ whole genome shotgun (WGS) entry which is preliminary data.</text>
</comment>